<dbReference type="CDD" id="cd07812">
    <property type="entry name" value="SRPBCC"/>
    <property type="match status" value="1"/>
</dbReference>
<dbReference type="InterPro" id="IPR023393">
    <property type="entry name" value="START-like_dom_sf"/>
</dbReference>
<name>A0ABT2M4W4_9MYCO</name>
<comment type="caution">
    <text evidence="1">The sequence shown here is derived from an EMBL/GenBank/DDBJ whole genome shotgun (WGS) entry which is preliminary data.</text>
</comment>
<organism evidence="1 2">
    <name type="scientific">Mycobacterium deserti</name>
    <dbReference type="NCBI Taxonomy" id="2978347"/>
    <lineage>
        <taxon>Bacteria</taxon>
        <taxon>Bacillati</taxon>
        <taxon>Actinomycetota</taxon>
        <taxon>Actinomycetes</taxon>
        <taxon>Mycobacteriales</taxon>
        <taxon>Mycobacteriaceae</taxon>
        <taxon>Mycobacterium</taxon>
    </lineage>
</organism>
<dbReference type="RefSeq" id="WP_260991365.1">
    <property type="nucleotide sequence ID" value="NZ_JAODWD010000001.1"/>
</dbReference>
<evidence type="ECO:0000313" key="1">
    <source>
        <dbReference type="EMBL" id="MCT7657306.1"/>
    </source>
</evidence>
<protein>
    <submittedName>
        <fullName evidence="1">SRPBCC family protein</fullName>
    </submittedName>
</protein>
<dbReference type="Proteomes" id="UP001206639">
    <property type="component" value="Unassembled WGS sequence"/>
</dbReference>
<sequence>MTGPAAADSSLTVKRDTTATRKQVWDVIADGWTYSQWVVGNTRMRAVDRSWPAPGSKIHHTIGVWPVVIDDETEVESCTPEEELVLHARGRPFGGARITLRLYDTDNGCRIEMAEVPIGGPLNLVPRRLALMAAFPRNRECTYRLAALAERRVEPE</sequence>
<proteinExistence type="predicted"/>
<dbReference type="EMBL" id="JAODWD010000001">
    <property type="protein sequence ID" value="MCT7657306.1"/>
    <property type="molecule type" value="Genomic_DNA"/>
</dbReference>
<evidence type="ECO:0000313" key="2">
    <source>
        <dbReference type="Proteomes" id="UP001206639"/>
    </source>
</evidence>
<dbReference type="SUPFAM" id="SSF55961">
    <property type="entry name" value="Bet v1-like"/>
    <property type="match status" value="1"/>
</dbReference>
<dbReference type="Gene3D" id="3.30.530.20">
    <property type="match status" value="1"/>
</dbReference>
<keyword evidence="2" id="KW-1185">Reference proteome</keyword>
<accession>A0ABT2M4W4</accession>
<gene>
    <name evidence="1" type="ORF">N4S67_02585</name>
</gene>
<reference evidence="2" key="1">
    <citation type="submission" date="2023-07" db="EMBL/GenBank/DDBJ databases">
        <authorList>
            <person name="Deng Y."/>
            <person name="Zhang Y.-Q."/>
        </authorList>
    </citation>
    <scope>NUCLEOTIDE SEQUENCE [LARGE SCALE GENOMIC DNA]</scope>
    <source>
        <strain evidence="2">CPCC 205710</strain>
    </source>
</reference>